<organism evidence="1 2">
    <name type="scientific">Herpetosiphon gulosus</name>
    <dbReference type="NCBI Taxonomy" id="1973496"/>
    <lineage>
        <taxon>Bacteria</taxon>
        <taxon>Bacillati</taxon>
        <taxon>Chloroflexota</taxon>
        <taxon>Chloroflexia</taxon>
        <taxon>Herpetosiphonales</taxon>
        <taxon>Herpetosiphonaceae</taxon>
        <taxon>Herpetosiphon</taxon>
    </lineage>
</organism>
<protein>
    <submittedName>
        <fullName evidence="1">Uncharacterized protein</fullName>
    </submittedName>
</protein>
<proteinExistence type="predicted"/>
<reference evidence="1 2" key="1">
    <citation type="submission" date="2024-02" db="EMBL/GenBank/DDBJ databases">
        <title>Herpetosiphon gulosus NBRC 112829.</title>
        <authorList>
            <person name="Ichikawa N."/>
            <person name="Katano-Makiyama Y."/>
            <person name="Hidaka K."/>
        </authorList>
    </citation>
    <scope>NUCLEOTIDE SEQUENCE [LARGE SCALE GENOMIC DNA]</scope>
    <source>
        <strain evidence="1 2">NBRC 112829</strain>
    </source>
</reference>
<accession>A0ABP9X8Y6</accession>
<sequence>MNQDILAQTLRAIQGERVHGGFDTSHDWVDRLVADAGEEQLAERLDAVIPLTWPWEVVADLFAILIWQTSDNGAALSDTTDDWLRAGTNLRRIQIALHLDVYPFHDRAEMVQVLEGIAQRFPEVADRCTDLITSRKCSKE</sequence>
<dbReference type="Proteomes" id="UP001428290">
    <property type="component" value="Unassembled WGS sequence"/>
</dbReference>
<dbReference type="EMBL" id="BAABRU010000029">
    <property type="protein sequence ID" value="GAA5531023.1"/>
    <property type="molecule type" value="Genomic_DNA"/>
</dbReference>
<evidence type="ECO:0000313" key="2">
    <source>
        <dbReference type="Proteomes" id="UP001428290"/>
    </source>
</evidence>
<dbReference type="RefSeq" id="WP_345724609.1">
    <property type="nucleotide sequence ID" value="NZ_BAABRU010000029.1"/>
</dbReference>
<evidence type="ECO:0000313" key="1">
    <source>
        <dbReference type="EMBL" id="GAA5531023.1"/>
    </source>
</evidence>
<comment type="caution">
    <text evidence="1">The sequence shown here is derived from an EMBL/GenBank/DDBJ whole genome shotgun (WGS) entry which is preliminary data.</text>
</comment>
<gene>
    <name evidence="1" type="ORF">Hgul01_04847</name>
</gene>
<name>A0ABP9X8Y6_9CHLR</name>
<keyword evidence="2" id="KW-1185">Reference proteome</keyword>